<dbReference type="Proteomes" id="UP000694924">
    <property type="component" value="Unplaced"/>
</dbReference>
<keyword evidence="2" id="KW-1185">Reference proteome</keyword>
<evidence type="ECO:0000256" key="1">
    <source>
        <dbReference type="PROSITE-ProRule" id="PRU00708"/>
    </source>
</evidence>
<dbReference type="GeneID" id="107066943"/>
<dbReference type="NCBIfam" id="TIGR00756">
    <property type="entry name" value="PPR"/>
    <property type="match status" value="1"/>
</dbReference>
<accession>A0ABM1IBB5</accession>
<dbReference type="RefSeq" id="XP_015177502.1">
    <property type="nucleotide sequence ID" value="XM_015322016.1"/>
</dbReference>
<dbReference type="Gene3D" id="1.25.40.10">
    <property type="entry name" value="Tetratricopeptide repeat domain"/>
    <property type="match status" value="2"/>
</dbReference>
<feature type="repeat" description="PPR" evidence="1">
    <location>
        <begin position="121"/>
        <end position="155"/>
    </location>
</feature>
<dbReference type="PANTHER" id="PTHR46669">
    <property type="entry name" value="LEUCINE-RICH PPR MOTIF-CONTAINING PROTEIN, MITOCHONDRIAL"/>
    <property type="match status" value="1"/>
</dbReference>
<organism evidence="2 3">
    <name type="scientific">Polistes dominula</name>
    <name type="common">European paper wasp</name>
    <name type="synonym">Vespa dominula</name>
    <dbReference type="NCBI Taxonomy" id="743375"/>
    <lineage>
        <taxon>Eukaryota</taxon>
        <taxon>Metazoa</taxon>
        <taxon>Ecdysozoa</taxon>
        <taxon>Arthropoda</taxon>
        <taxon>Hexapoda</taxon>
        <taxon>Insecta</taxon>
        <taxon>Pterygota</taxon>
        <taxon>Neoptera</taxon>
        <taxon>Endopterygota</taxon>
        <taxon>Hymenoptera</taxon>
        <taxon>Apocrita</taxon>
        <taxon>Aculeata</taxon>
        <taxon>Vespoidea</taxon>
        <taxon>Vespidae</taxon>
        <taxon>Polistinae</taxon>
        <taxon>Polistini</taxon>
        <taxon>Polistes</taxon>
    </lineage>
</organism>
<gene>
    <name evidence="3" type="primary">LOC107066943</name>
</gene>
<evidence type="ECO:0000313" key="3">
    <source>
        <dbReference type="RefSeq" id="XP_015177502.1"/>
    </source>
</evidence>
<dbReference type="InterPro" id="IPR033490">
    <property type="entry name" value="LRP130"/>
</dbReference>
<reference evidence="3" key="1">
    <citation type="submission" date="2025-08" db="UniProtKB">
        <authorList>
            <consortium name="RefSeq"/>
        </authorList>
    </citation>
    <scope>IDENTIFICATION</scope>
    <source>
        <tissue evidence="3">Whole body</tissue>
    </source>
</reference>
<name>A0ABM1IBB5_POLDO</name>
<dbReference type="InterPro" id="IPR011990">
    <property type="entry name" value="TPR-like_helical_dom_sf"/>
</dbReference>
<proteinExistence type="predicted"/>
<protein>
    <submittedName>
        <fullName evidence="3">Leucine-rich PPR motif-containing protein, mitochondrial-like</fullName>
    </submittedName>
</protein>
<dbReference type="Pfam" id="PF13812">
    <property type="entry name" value="PPR_3"/>
    <property type="match status" value="1"/>
</dbReference>
<dbReference type="PANTHER" id="PTHR46669:SF1">
    <property type="entry name" value="LEUCINE-RICH PPR MOTIF-CONTAINING PROTEIN, MITOCHONDRIAL"/>
    <property type="match status" value="1"/>
</dbReference>
<dbReference type="InterPro" id="IPR002885">
    <property type="entry name" value="PPR_rpt"/>
</dbReference>
<dbReference type="PROSITE" id="PS51375">
    <property type="entry name" value="PPR"/>
    <property type="match status" value="1"/>
</dbReference>
<sequence>MYDETDNPLPNDIDLILLKCCGNSLPDVDLPTRQKLTNQVWNLLQKKGCQLTLEHYNCLLGVYAQNLESINPREFLDKMTIKPDQSIYCSLLNLISKIENVELLVTSDIISKMKENLDTWDKEIFNMIVKVYAMQGNIEEAKEVIKKMESNKIMPSPDTYIYLAYGFAKVGNISNVMETFEKYHPNTINIMEVIKILSRNGHGEHIESILTFLPKSLKLNELNLITNNIIELIHAGDRINTIKILSNLSSSPEVIDTYVEYVKCFVDEDIQSNKSDEDILQMIREIINYNCSPHIINEATKIAMHNGRRSLALTLFEDMKKNDIPVRSHYYWPLLLQAQKNANELYSLISHMISLNVEVDKNTLIEYVLPFINVINPMKTITELKQKEINFLTVVRSVCAFLLDNNRLKDLIFVLSKLKIKLDFCDSYLEKSLVQGYEKAINASNYVSIMLQIPYIKEPPYLYILKALLNDAIECKTLKRLINFLQILKEHNVKLSKSEADVMLKRIFDITTDAAELKTVCNLLNNEEIDLNSVYNTYKQNNSNLILSLNPHPSKMDIEQLNSLLLELKFKNMNIRGVTKRLLDKYCKESNLEAAEKIKEEIISNNYDWTAGMRAGLFHLYVKNDLLDKAEAELNEIKTKHSQFKLDTNKILEYAISLVKHNRVEDAFNVIENTKSINISLNSDSYCLKLLTAIAESERHDDTEKMLLTLFEKNYCKLQNILFIPLIERHLMRNDIESAMDTFINCAKKYKKAPLKQKLLEILIHNSTDLSLTYIGDKIKEILKCINDIHGEPVAVVKLIKAYATCGKISEITTIFKINNVQMKLLIHDLRNETHTDILDTSLNIFKAIKNEERTEMNRLCNFILSIYAERRDNKGYAAFLKEMEAESIPISKSEIKM</sequence>
<evidence type="ECO:0000313" key="2">
    <source>
        <dbReference type="Proteomes" id="UP000694924"/>
    </source>
</evidence>